<feature type="region of interest" description="Disordered" evidence="5">
    <location>
        <begin position="1"/>
        <end position="60"/>
    </location>
</feature>
<feature type="compositionally biased region" description="Acidic residues" evidence="5">
    <location>
        <begin position="18"/>
        <end position="49"/>
    </location>
</feature>
<keyword evidence="3" id="KW-0862">Zinc</keyword>
<name>A0A834HHF7_RHOSS</name>
<accession>A0A834HHF7</accession>
<gene>
    <name evidence="7" type="ORF">RHSIM_Rhsim01G0208000</name>
</gene>
<evidence type="ECO:0000313" key="8">
    <source>
        <dbReference type="Proteomes" id="UP000626092"/>
    </source>
</evidence>
<dbReference type="PROSITE" id="PS50966">
    <property type="entry name" value="ZF_SWIM"/>
    <property type="match status" value="1"/>
</dbReference>
<evidence type="ECO:0000313" key="7">
    <source>
        <dbReference type="EMBL" id="KAF7153287.1"/>
    </source>
</evidence>
<dbReference type="SMART" id="SM00575">
    <property type="entry name" value="ZnF_PMZ"/>
    <property type="match status" value="1"/>
</dbReference>
<dbReference type="OrthoDB" id="1433805at2759"/>
<dbReference type="Pfam" id="PF10551">
    <property type="entry name" value="MULE"/>
    <property type="match status" value="1"/>
</dbReference>
<keyword evidence="2 4" id="KW-0863">Zinc-finger</keyword>
<comment type="caution">
    <text evidence="7">The sequence shown here is derived from an EMBL/GenBank/DDBJ whole genome shotgun (WGS) entry which is preliminary data.</text>
</comment>
<dbReference type="InterPro" id="IPR007527">
    <property type="entry name" value="Znf_SWIM"/>
</dbReference>
<dbReference type="AlphaFoldDB" id="A0A834HHF7"/>
<proteinExistence type="predicted"/>
<dbReference type="PANTHER" id="PTHR47718:SF15">
    <property type="entry name" value="PROTEIN FAR1-RELATED SEQUENCE 5-LIKE"/>
    <property type="match status" value="1"/>
</dbReference>
<evidence type="ECO:0000256" key="4">
    <source>
        <dbReference type="PROSITE-ProRule" id="PRU00325"/>
    </source>
</evidence>
<dbReference type="Pfam" id="PF04434">
    <property type="entry name" value="SWIM"/>
    <property type="match status" value="1"/>
</dbReference>
<dbReference type="Pfam" id="PF03101">
    <property type="entry name" value="FAR1"/>
    <property type="match status" value="1"/>
</dbReference>
<keyword evidence="8" id="KW-1185">Reference proteome</keyword>
<dbReference type="PANTHER" id="PTHR47718">
    <property type="entry name" value="OS01G0519700 PROTEIN"/>
    <property type="match status" value="1"/>
</dbReference>
<dbReference type="InterPro" id="IPR018289">
    <property type="entry name" value="MULE_transposase_dom"/>
</dbReference>
<evidence type="ECO:0000256" key="3">
    <source>
        <dbReference type="ARBA" id="ARBA00022833"/>
    </source>
</evidence>
<reference evidence="7" key="1">
    <citation type="submission" date="2019-11" db="EMBL/GenBank/DDBJ databases">
        <authorList>
            <person name="Liu Y."/>
            <person name="Hou J."/>
            <person name="Li T.-Q."/>
            <person name="Guan C.-H."/>
            <person name="Wu X."/>
            <person name="Wu H.-Z."/>
            <person name="Ling F."/>
            <person name="Zhang R."/>
            <person name="Shi X.-G."/>
            <person name="Ren J.-P."/>
            <person name="Chen E.-F."/>
            <person name="Sun J.-M."/>
        </authorList>
    </citation>
    <scope>NUCLEOTIDE SEQUENCE</scope>
    <source>
        <strain evidence="7">Adult_tree_wgs_1</strain>
        <tissue evidence="7">Leaves</tissue>
    </source>
</reference>
<evidence type="ECO:0000256" key="5">
    <source>
        <dbReference type="SAM" id="MobiDB-lite"/>
    </source>
</evidence>
<dbReference type="GO" id="GO:0008270">
    <property type="term" value="F:zinc ion binding"/>
    <property type="evidence" value="ECO:0007669"/>
    <property type="project" value="UniProtKB-KW"/>
</dbReference>
<feature type="compositionally biased region" description="Basic and acidic residues" evidence="5">
    <location>
        <begin position="50"/>
        <end position="60"/>
    </location>
</feature>
<organism evidence="7 8">
    <name type="scientific">Rhododendron simsii</name>
    <name type="common">Sims's rhododendron</name>
    <dbReference type="NCBI Taxonomy" id="118357"/>
    <lineage>
        <taxon>Eukaryota</taxon>
        <taxon>Viridiplantae</taxon>
        <taxon>Streptophyta</taxon>
        <taxon>Embryophyta</taxon>
        <taxon>Tracheophyta</taxon>
        <taxon>Spermatophyta</taxon>
        <taxon>Magnoliopsida</taxon>
        <taxon>eudicotyledons</taxon>
        <taxon>Gunneridae</taxon>
        <taxon>Pentapetalae</taxon>
        <taxon>asterids</taxon>
        <taxon>Ericales</taxon>
        <taxon>Ericaceae</taxon>
        <taxon>Ericoideae</taxon>
        <taxon>Rhodoreae</taxon>
        <taxon>Rhododendron</taxon>
    </lineage>
</organism>
<dbReference type="EMBL" id="WJXA01000001">
    <property type="protein sequence ID" value="KAF7153287.1"/>
    <property type="molecule type" value="Genomic_DNA"/>
</dbReference>
<keyword evidence="1" id="KW-0479">Metal-binding</keyword>
<evidence type="ECO:0000259" key="6">
    <source>
        <dbReference type="PROSITE" id="PS50966"/>
    </source>
</evidence>
<sequence>MDDSLKGKNVVIDISDGASDDDGHSDDDGYGDDDGHSDDDEYGDDDGHSDDDRYGVDDGLDDYRLDELTEEDVCEMIFDSDEDGERFYNAYAKVKGFSVRKDNIHKDNEGIVTSRKWVCSKEGYREAKYMGRENRKKEPMALTRVGCPAIFHLKLDRKSNKYVVANFVSFHNHNLIGPMGVPFLRSHRKVRSPDKASANTMHKVGIKTSHIMDFAAQQSGGYDKVGYTQKDLYNHFTAQRKIEVADGDAEGALAYLCAKAEYDPLFYYKYDVDEQNRLNNLFWRDSTSLTDYMCFGDVLLFDATYRTNAYGKPFVILAGVNSHFQTAIFGCALLTVETVEAYTWVLEKFLDSMGNEKMPVSVMTDGDKAMRRAIKTVLPNARHRLCKWHLKKNAVSNVHVPGFLCDFEKCMSMPTEEEFEIAWTNLVDNYNLHENNWAIEVYKKRHLWAEGYLRGIFFAGAKSTQRVEGMNAFMNRFLKLRLRLFEFVQAYDRALAKLRHNEAKAQVESENSSPILSTAMKRIEQHAADTFSRAIFKKFCNEIKKEQSLFRVDKVEIEDFRVYYLSRYQQEDATWSVNYQPTEGIMKCSCLKFESIGFPCCHMISVMKMEHLREIPSYLISQRWTKMAKSSSLHGRTPMPEWVTQTTRYGALSTACVEMAFYASQSTNAYDEAREEIARLSFKMRELYMLDVQSKQRATGEENNVEGTSMHFGIGDPVIIKRKGSQNLAKDFIPKVRKCGHCRLPGHTRTKCPELVPNNMGNINENESDSSIVHPQSFTGRDSSTYYPQSFTGRDSSAYYPQSFTANGCESSVEHNLAAGWSTNPNSVQAQILGTNFGGWSTIPGNGSEG</sequence>
<evidence type="ECO:0000256" key="2">
    <source>
        <dbReference type="ARBA" id="ARBA00022771"/>
    </source>
</evidence>
<protein>
    <recommendedName>
        <fullName evidence="6">SWIM-type domain-containing protein</fullName>
    </recommendedName>
</protein>
<dbReference type="InterPro" id="IPR006564">
    <property type="entry name" value="Znf_PMZ"/>
</dbReference>
<feature type="domain" description="SWIM-type" evidence="6">
    <location>
        <begin position="575"/>
        <end position="611"/>
    </location>
</feature>
<evidence type="ECO:0000256" key="1">
    <source>
        <dbReference type="ARBA" id="ARBA00022723"/>
    </source>
</evidence>
<dbReference type="InterPro" id="IPR004330">
    <property type="entry name" value="FAR1_DNA_bnd_dom"/>
</dbReference>
<dbReference type="Proteomes" id="UP000626092">
    <property type="component" value="Unassembled WGS sequence"/>
</dbReference>